<dbReference type="Proteomes" id="UP000051335">
    <property type="component" value="Unassembled WGS sequence"/>
</dbReference>
<dbReference type="Pfam" id="PF04488">
    <property type="entry name" value="Gly_transf_sug"/>
    <property type="match status" value="1"/>
</dbReference>
<protein>
    <recommendedName>
        <fullName evidence="2">Dermonecrotic toxin N-terminal domain-containing protein</fullName>
    </recommendedName>
</protein>
<feature type="region of interest" description="Disordered" evidence="1">
    <location>
        <begin position="44"/>
        <end position="63"/>
    </location>
</feature>
<dbReference type="Pfam" id="PF20178">
    <property type="entry name" value="ToxA_N"/>
    <property type="match status" value="1"/>
</dbReference>
<dbReference type="SUPFAM" id="SSF53448">
    <property type="entry name" value="Nucleotide-diphospho-sugar transferases"/>
    <property type="match status" value="1"/>
</dbReference>
<dbReference type="EMBL" id="LJQC01000337">
    <property type="protein sequence ID" value="KPX02998.1"/>
    <property type="molecule type" value="Genomic_DNA"/>
</dbReference>
<dbReference type="InterPro" id="IPR046673">
    <property type="entry name" value="ToxA_N"/>
</dbReference>
<evidence type="ECO:0000259" key="2">
    <source>
        <dbReference type="Pfam" id="PF20178"/>
    </source>
</evidence>
<evidence type="ECO:0000256" key="1">
    <source>
        <dbReference type="SAM" id="MobiDB-lite"/>
    </source>
</evidence>
<evidence type="ECO:0000313" key="3">
    <source>
        <dbReference type="EMBL" id="KPX02998.1"/>
    </source>
</evidence>
<accession>A0A0P9NBR9</accession>
<reference evidence="3 4" key="1">
    <citation type="submission" date="2015-09" db="EMBL/GenBank/DDBJ databases">
        <title>Genome announcement of multiple Pseudomonas syringae strains.</title>
        <authorList>
            <person name="Thakur S."/>
            <person name="Wang P.W."/>
            <person name="Gong Y."/>
            <person name="Weir B.S."/>
            <person name="Guttman D.S."/>
        </authorList>
    </citation>
    <scope>NUCLEOTIDE SEQUENCE [LARGE SCALE GENOMIC DNA]</scope>
    <source>
        <strain evidence="3 4">ICMP17001</strain>
    </source>
</reference>
<name>A0A0P9NBR9_9PSED</name>
<proteinExistence type="predicted"/>
<feature type="compositionally biased region" description="Acidic residues" evidence="1">
    <location>
        <begin position="45"/>
        <end position="57"/>
    </location>
</feature>
<comment type="caution">
    <text evidence="3">The sequence shown here is derived from an EMBL/GenBank/DDBJ whole genome shotgun (WGS) entry which is preliminary data.</text>
</comment>
<dbReference type="InterPro" id="IPR029044">
    <property type="entry name" value="Nucleotide-diphossugar_trans"/>
</dbReference>
<dbReference type="InterPro" id="IPR007577">
    <property type="entry name" value="GlycoTrfase_DXD_sugar-bd_CS"/>
</dbReference>
<keyword evidence="4" id="KW-1185">Reference proteome</keyword>
<dbReference type="PATRIC" id="fig|317659.3.peg.1120"/>
<feature type="domain" description="Dermonecrotic toxin N-terminal" evidence="2">
    <location>
        <begin position="79"/>
        <end position="363"/>
    </location>
</feature>
<gene>
    <name evidence="3" type="ORF">ALO75_04242</name>
</gene>
<evidence type="ECO:0000313" key="4">
    <source>
        <dbReference type="Proteomes" id="UP000051335"/>
    </source>
</evidence>
<organism evidence="3 4">
    <name type="scientific">Pseudomonas syringae pv. coryli</name>
    <dbReference type="NCBI Taxonomy" id="317659"/>
    <lineage>
        <taxon>Bacteria</taxon>
        <taxon>Pseudomonadati</taxon>
        <taxon>Pseudomonadota</taxon>
        <taxon>Gammaproteobacteria</taxon>
        <taxon>Pseudomonadales</taxon>
        <taxon>Pseudomonadaceae</taxon>
        <taxon>Pseudomonas</taxon>
    </lineage>
</organism>
<dbReference type="AlphaFoldDB" id="A0A0P9NBR9"/>
<dbReference type="Gene3D" id="3.90.550.20">
    <property type="match status" value="1"/>
</dbReference>
<sequence>MVAIQRLTHSYIPQTRPSCSLLSGLQSPRRFFIMDDDFAAHYNFDDGDRDGDDDSDAESLTREREDFSVSDHFRLHPINLQSPAALAARDVAQECQSRWGIEIDPDDTLIATLYIEDPKLYPAPHRANVAHSMTLTEALLRNWQQKGNGDWFDHLGHLQPHHEDGLDCQVVDEKLPPYDCVAYEAVYRKSDPQHYDSTTQLRLTAEAFKQYIWDHNLQAGYLAYLKQFWQAHAEDYNLMLKAGLFRAAWLQAEENTLKAEHKDMVLEALGLPADQGWKQLSFDTFVAAPISTRVTISELQVHGYSAADIMVIRSADSPTVLLYIPGNSSPIHTFANADALKDWIALMCKDPGKRRSLEGHFSAADDVDGFFYSGVATALRGFAVYPKLLDSATGAWNPRKLVQFGEPLQPWPFSHFKYRVKAKSEADALQKIRSHGDYWKEEVSSGLSECVSVLGGVAIVFPELIPVIAGLSLALVGLGVDAAVNGRTLDERQAGLGRIAFGVLNALPILAEEGAAVEAGTETGLIDEAGDGYEVPGPTTPIDPAVEVEPIPVFREEPPALRSLDAKMRRLLRALEVAQDLPGLASGEVAGIYPLQGKSYIELHDQAFRVEWVPQEKQYRIRSDSDPRVWGPYVKTIDTGYWDLDLKLGLRGGESFDGSRLPPASEADSAVVAVVPDEPAVEIQRWGPKVQVELPLDGILIEEVLSQSKGTVVEKYFIHLKGAKTNVYYDPDSRCWRTDPSDKVGLVWRDRDGVWNRGSKDAFLKVEAKLPQSHRFELYSFPRVPRLPADAKPVSRMVHHIWMGERMPGADLLDNMLHNMRTSPDLRFQLHIDIDDPAAYEQLFDHFFEHPQMHISFLKEEPFYSEFLTGKNAEAFNYFRYSDNRNYAAASDILRYRLIDEYGGIYLDCDDTINVPFAEVPLKAGPNDVLLGGRVDARQLSYTGPNNSHFASHPDNPVLKRMLKEIKIRFDSEKQTNKSFFSTRRPYIDRTDEASQAASKTRMTPYMTRISYLTGPKLMSDVLRTLRPDCFDLLERSYLAPGEVVSPIYNAYLNDAVDFYFPFKAKAIITAGAANGW</sequence>